<dbReference type="GO" id="GO:0010181">
    <property type="term" value="F:FMN binding"/>
    <property type="evidence" value="ECO:0007669"/>
    <property type="project" value="InterPro"/>
</dbReference>
<dbReference type="InterPro" id="IPR012349">
    <property type="entry name" value="Split_barrel_FMN-bd"/>
</dbReference>
<reference evidence="2" key="1">
    <citation type="submission" date="2023-04" db="EMBL/GenBank/DDBJ databases">
        <title>Ambrosiozyma monospora NBRC 1965.</title>
        <authorList>
            <person name="Ichikawa N."/>
            <person name="Sato H."/>
            <person name="Tonouchi N."/>
        </authorList>
    </citation>
    <scope>NUCLEOTIDE SEQUENCE</scope>
    <source>
        <strain evidence="2">NBRC 1965</strain>
    </source>
</reference>
<name>A0A9W6TA02_AMBMO</name>
<dbReference type="Gene3D" id="2.30.110.10">
    <property type="entry name" value="Electron Transport, Fmn-binding Protein, Chain A"/>
    <property type="match status" value="1"/>
</dbReference>
<dbReference type="EMBL" id="BSXU01016423">
    <property type="protein sequence ID" value="GME83405.1"/>
    <property type="molecule type" value="Genomic_DNA"/>
</dbReference>
<sequence>MSLHLATWNPTFYQALVVENETEPFITFGFSNISEDGRPKTRTCVLRGFLFDDRKTNILLFTTDKRSPKYKDILKNNFYESCFNFTKTRKQFRLSGVVKVISNDLQPALDIYTDPKPPLFKSDTEVLEYNHFPRQSINDKLNFKLLSPELEVQQQQQQRNHKISV</sequence>
<dbReference type="SUPFAM" id="SSF50475">
    <property type="entry name" value="FMN-binding split barrel"/>
    <property type="match status" value="1"/>
</dbReference>
<organism evidence="2 3">
    <name type="scientific">Ambrosiozyma monospora</name>
    <name type="common">Yeast</name>
    <name type="synonym">Endomycopsis monosporus</name>
    <dbReference type="NCBI Taxonomy" id="43982"/>
    <lineage>
        <taxon>Eukaryota</taxon>
        <taxon>Fungi</taxon>
        <taxon>Dikarya</taxon>
        <taxon>Ascomycota</taxon>
        <taxon>Saccharomycotina</taxon>
        <taxon>Pichiomycetes</taxon>
        <taxon>Pichiales</taxon>
        <taxon>Pichiaceae</taxon>
        <taxon>Ambrosiozyma</taxon>
    </lineage>
</organism>
<dbReference type="Pfam" id="PF12766">
    <property type="entry name" value="Pyridox_oxase_2"/>
    <property type="match status" value="1"/>
</dbReference>
<dbReference type="InterPro" id="IPR024624">
    <property type="entry name" value="Pyridox_Oxase_Alr4036_FMN-bd"/>
</dbReference>
<dbReference type="Proteomes" id="UP001165063">
    <property type="component" value="Unassembled WGS sequence"/>
</dbReference>
<keyword evidence="3" id="KW-1185">Reference proteome</keyword>
<dbReference type="OrthoDB" id="5394411at2759"/>
<dbReference type="AlphaFoldDB" id="A0A9W6TA02"/>
<evidence type="ECO:0000313" key="2">
    <source>
        <dbReference type="EMBL" id="GME83405.1"/>
    </source>
</evidence>
<dbReference type="PANTHER" id="PTHR28243:SF1">
    <property type="entry name" value="PYRIDOXAMINE 5'-PHOSPHATE OXIDASE ALR4036 FAMILY FMN-BINDING DOMAIN-CONTAINING PROTEIN"/>
    <property type="match status" value="1"/>
</dbReference>
<accession>A0A9W6TA02</accession>
<dbReference type="PANTHER" id="PTHR28243">
    <property type="entry name" value="AGL049CP"/>
    <property type="match status" value="1"/>
</dbReference>
<comment type="caution">
    <text evidence="2">The sequence shown here is derived from an EMBL/GenBank/DDBJ whole genome shotgun (WGS) entry which is preliminary data.</text>
</comment>
<feature type="domain" description="Pyridoxamine 5'-phosphate oxidase Alr4036 family FMN-binding" evidence="1">
    <location>
        <begin position="6"/>
        <end position="101"/>
    </location>
</feature>
<evidence type="ECO:0000259" key="1">
    <source>
        <dbReference type="Pfam" id="PF12766"/>
    </source>
</evidence>
<protein>
    <submittedName>
        <fullName evidence="2">Unnamed protein product</fullName>
    </submittedName>
</protein>
<gene>
    <name evidence="2" type="ORF">Amon01_001004500</name>
</gene>
<evidence type="ECO:0000313" key="3">
    <source>
        <dbReference type="Proteomes" id="UP001165063"/>
    </source>
</evidence>
<proteinExistence type="predicted"/>